<dbReference type="GeneID" id="54406120"/>
<evidence type="ECO:0000256" key="4">
    <source>
        <dbReference type="ARBA" id="ARBA00022737"/>
    </source>
</evidence>
<sequence>MVKNGGTCLYKEARLNIEPAFPGSTIAFTLPASSLSTFVLRTTAKRTVITEQYVDQDEDAFARRHLATEGSMFFRRHHAYPRSFLWRVLDNRKMLEIQATDLDHDFSNKREANLTLLLQFPSPIRPFCVAFAEPTDRDALTVFAITTANELYTITLPRDFFDNPAASEQDVENWCKRSEPALFSGRVPYRLVALGVDDLLVTLDDGAICRMRWDTDNKVWDGVRYQHSNWSVRGLLSWKSQPTVRFDNADFSVSAAAAVAVSPDAQHILSISLDHTLRAWNVSSGKPGLQMDLLGQMDAALEKPNNSYFIGPSQSKLMTVMEIPDGVMGAKYFVGTYSPKQHQFKFWGIVDADDSKDGVYDVQPDVDLIPPVDELMDTTVWTMEEFHIIVGPARWQTTEMWIRVRSGPSSRVYYLSFNLTDPVACTQAWKNNWVSVESGPLTVDGLKMNPTNPNRQDGNAVIQHESGSSEQWLGFLFYPGRFTTATLETALLIFKRGLDRTRLSKSLSRGSLKERICAAVTALAGKVQNSDLDAGQFENAAVSQWQGFYGIVKDLHKRRGESLSLAYDEATAMPWLVLSDHISAIRNCSEHEITALNTTAISASQQLTRPLQRILEQPESRDVARLLNAASSFRQRLPLFVQQEVERQIKMDLLQSRSLTIMDRMEDIENRSELLQHVSDEDLSILLEELGTEVRDLSTETFLRAIRTLGHEEQGLANRRRQVARYGLSALIRVSQETLEADYNTLLDLLVLVLFMFVELEGETPEEFDASEVFVELIDQFKDCLTVSWMASMVWAHQTATSPATEILNKILSELLKTGKKFPFTQTVLEGIYGHRSLDLPFPKDQKANILTYWSRAWIASVFSDQNYDSVVEDSMGILLFQKEYDLALDFAKFLPDGNWSTYLKGRMHLALGENALASICFQKSAFNLALGMFNIEDADSAGLVSEVDQNSFSSGPARYYSHVLGLFEKTRAYTYAADFARLGLRSLRGREDEELKTDLLQRLFSASIQTSNFGEAYSAMTRHSDAALKHSSLQTLITSMVSQSHTGDLLKFPFVGLSDDVDAILLSLCQKTLNLASGPPYHQILYSFRIARNNFRGAASILHERLQRLKTTSSKVHDPADESLAQCYLMIINTLSSVRQEDAYILAEQRVDEAGPPQWGIGKGKKLLKRQIITLDTLRKEYQAELDRVAAIESGQFPFVDPRDDMDIL</sequence>
<dbReference type="RefSeq" id="XP_033526079.1">
    <property type="nucleotide sequence ID" value="XM_033665688.1"/>
</dbReference>
<evidence type="ECO:0000256" key="3">
    <source>
        <dbReference type="ARBA" id="ARBA00022574"/>
    </source>
</evidence>
<dbReference type="SUPFAM" id="SSF101908">
    <property type="entry name" value="Putative isomerase YbhE"/>
    <property type="match status" value="1"/>
</dbReference>
<reference evidence="10" key="1">
    <citation type="journal article" date="2020" name="Stud. Mycol.">
        <title>101 Dothideomycetes genomes: a test case for predicting lifestyles and emergence of pathogens.</title>
        <authorList>
            <person name="Haridas S."/>
            <person name="Albert R."/>
            <person name="Binder M."/>
            <person name="Bloem J."/>
            <person name="Labutti K."/>
            <person name="Salamov A."/>
            <person name="Andreopoulos B."/>
            <person name="Baker S."/>
            <person name="Barry K."/>
            <person name="Bills G."/>
            <person name="Bluhm B."/>
            <person name="Cannon C."/>
            <person name="Castanera R."/>
            <person name="Culley D."/>
            <person name="Daum C."/>
            <person name="Ezra D."/>
            <person name="Gonzalez J."/>
            <person name="Henrissat B."/>
            <person name="Kuo A."/>
            <person name="Liang C."/>
            <person name="Lipzen A."/>
            <person name="Lutzoni F."/>
            <person name="Magnuson J."/>
            <person name="Mondo S."/>
            <person name="Nolan M."/>
            <person name="Ohm R."/>
            <person name="Pangilinan J."/>
            <person name="Park H.-J."/>
            <person name="Ramirez L."/>
            <person name="Alfaro M."/>
            <person name="Sun H."/>
            <person name="Tritt A."/>
            <person name="Yoshinaga Y."/>
            <person name="Zwiers L.-H."/>
            <person name="Turgeon B."/>
            <person name="Goodwin S."/>
            <person name="Spatafora J."/>
            <person name="Crous P."/>
            <person name="Grigoriev I."/>
        </authorList>
    </citation>
    <scope>NUCLEOTIDE SEQUENCE</scope>
    <source>
        <strain evidence="10">CBS 119687</strain>
    </source>
</reference>
<feature type="domain" description="Nucleoporin Nup120 helical" evidence="8">
    <location>
        <begin position="650"/>
        <end position="777"/>
    </location>
</feature>
<gene>
    <name evidence="10" type="ORF">P153DRAFT_336225</name>
</gene>
<dbReference type="InterPro" id="IPR048884">
    <property type="entry name" value="Nup120_helical"/>
</dbReference>
<dbReference type="GO" id="GO:0005643">
    <property type="term" value="C:nuclear pore"/>
    <property type="evidence" value="ECO:0007669"/>
    <property type="project" value="UniProtKB-ARBA"/>
</dbReference>
<evidence type="ECO:0000259" key="7">
    <source>
        <dbReference type="Pfam" id="PF11715"/>
    </source>
</evidence>
<keyword evidence="4" id="KW-0677">Repeat</keyword>
<feature type="domain" description="Nucleoporin nup120-like HEAT repeat" evidence="9">
    <location>
        <begin position="877"/>
        <end position="1042"/>
    </location>
</feature>
<evidence type="ECO:0000256" key="1">
    <source>
        <dbReference type="ARBA" id="ARBA00004123"/>
    </source>
</evidence>
<organism evidence="10 11">
    <name type="scientific">Dothidotthia symphoricarpi CBS 119687</name>
    <dbReference type="NCBI Taxonomy" id="1392245"/>
    <lineage>
        <taxon>Eukaryota</taxon>
        <taxon>Fungi</taxon>
        <taxon>Dikarya</taxon>
        <taxon>Ascomycota</taxon>
        <taxon>Pezizomycotina</taxon>
        <taxon>Dothideomycetes</taxon>
        <taxon>Pleosporomycetidae</taxon>
        <taxon>Pleosporales</taxon>
        <taxon>Dothidotthiaceae</taxon>
        <taxon>Dothidotthia</taxon>
    </lineage>
</organism>
<dbReference type="Pfam" id="PF23300">
    <property type="entry name" value="HEAT_Nup120"/>
    <property type="match status" value="1"/>
</dbReference>
<dbReference type="EMBL" id="ML977502">
    <property type="protein sequence ID" value="KAF2131692.1"/>
    <property type="molecule type" value="Genomic_DNA"/>
</dbReference>
<dbReference type="InterPro" id="IPR021717">
    <property type="entry name" value="Nucleoporin_Nup160"/>
</dbReference>
<dbReference type="InterPro" id="IPR015943">
    <property type="entry name" value="WD40/YVTN_repeat-like_dom_sf"/>
</dbReference>
<dbReference type="PANTHER" id="PTHR21286:SF0">
    <property type="entry name" value="NUCLEAR PORE COMPLEX PROTEIN NUP160"/>
    <property type="match status" value="1"/>
</dbReference>
<protein>
    <recommendedName>
        <fullName evidence="12">Nucleoporin Nup120/160</fullName>
    </recommendedName>
</protein>
<dbReference type="PROSITE" id="PS00678">
    <property type="entry name" value="WD_REPEATS_1"/>
    <property type="match status" value="1"/>
</dbReference>
<proteinExistence type="predicted"/>
<dbReference type="InterPro" id="IPR056548">
    <property type="entry name" value="HEAT_Nup120"/>
</dbReference>
<dbReference type="Gene3D" id="2.130.10.10">
    <property type="entry name" value="YVTN repeat-like/Quinoprotein amine dehydrogenase"/>
    <property type="match status" value="1"/>
</dbReference>
<keyword evidence="5" id="KW-0539">Nucleus</keyword>
<dbReference type="SUPFAM" id="SSF50998">
    <property type="entry name" value="Quinoprotein alcohol dehydrogenase-like"/>
    <property type="match status" value="1"/>
</dbReference>
<evidence type="ECO:0000313" key="10">
    <source>
        <dbReference type="EMBL" id="KAF2131692.1"/>
    </source>
</evidence>
<keyword evidence="3 6" id="KW-0853">WD repeat</keyword>
<comment type="subcellular location">
    <subcellularLocation>
        <location evidence="1">Nucleus</location>
    </subcellularLocation>
</comment>
<name>A0A6A6AI98_9PLEO</name>
<evidence type="ECO:0008006" key="12">
    <source>
        <dbReference type="Google" id="ProtNLM"/>
    </source>
</evidence>
<dbReference type="InterPro" id="IPR059141">
    <property type="entry name" value="Beta-prop_Nup120_160"/>
</dbReference>
<dbReference type="InterPro" id="IPR019775">
    <property type="entry name" value="WD40_repeat_CS"/>
</dbReference>
<dbReference type="PANTHER" id="PTHR21286">
    <property type="entry name" value="NUCLEAR PORE COMPLEX PROTEIN NUP160"/>
    <property type="match status" value="1"/>
</dbReference>
<dbReference type="OrthoDB" id="67716at2759"/>
<evidence type="ECO:0000313" key="11">
    <source>
        <dbReference type="Proteomes" id="UP000799771"/>
    </source>
</evidence>
<keyword evidence="2" id="KW-0813">Transport</keyword>
<dbReference type="Pfam" id="PF21486">
    <property type="entry name" value="NUP120_helical"/>
    <property type="match status" value="1"/>
</dbReference>
<feature type="domain" description="Nucleoporin Nup120/160 beta-propeller" evidence="7">
    <location>
        <begin position="82"/>
        <end position="592"/>
    </location>
</feature>
<dbReference type="Proteomes" id="UP000799771">
    <property type="component" value="Unassembled WGS sequence"/>
</dbReference>
<evidence type="ECO:0000256" key="6">
    <source>
        <dbReference type="PROSITE-ProRule" id="PRU00221"/>
    </source>
</evidence>
<feature type="repeat" description="WD" evidence="6">
    <location>
        <begin position="258"/>
        <end position="290"/>
    </location>
</feature>
<accession>A0A6A6AI98</accession>
<dbReference type="GO" id="GO:0017056">
    <property type="term" value="F:structural constituent of nuclear pore"/>
    <property type="evidence" value="ECO:0007669"/>
    <property type="project" value="TreeGrafter"/>
</dbReference>
<evidence type="ECO:0000256" key="5">
    <source>
        <dbReference type="ARBA" id="ARBA00023242"/>
    </source>
</evidence>
<evidence type="ECO:0000256" key="2">
    <source>
        <dbReference type="ARBA" id="ARBA00022448"/>
    </source>
</evidence>
<keyword evidence="11" id="KW-1185">Reference proteome</keyword>
<dbReference type="InterPro" id="IPR011047">
    <property type="entry name" value="Quinoprotein_ADH-like_sf"/>
</dbReference>
<dbReference type="AlphaFoldDB" id="A0A6A6AI98"/>
<dbReference type="InterPro" id="IPR001680">
    <property type="entry name" value="WD40_rpt"/>
</dbReference>
<dbReference type="PROSITE" id="PS50082">
    <property type="entry name" value="WD_REPEATS_2"/>
    <property type="match status" value="1"/>
</dbReference>
<evidence type="ECO:0000259" key="9">
    <source>
        <dbReference type="Pfam" id="PF23300"/>
    </source>
</evidence>
<dbReference type="Pfam" id="PF11715">
    <property type="entry name" value="Beta-prop_Nup120_160"/>
    <property type="match status" value="1"/>
</dbReference>
<evidence type="ECO:0000259" key="8">
    <source>
        <dbReference type="Pfam" id="PF21486"/>
    </source>
</evidence>